<dbReference type="UniPathway" id="UPA00219"/>
<protein>
    <recommendedName>
        <fullName evidence="10">Probable lipid II flippase MurJ</fullName>
    </recommendedName>
</protein>
<dbReference type="EMBL" id="JAFREP010000038">
    <property type="protein sequence ID" value="MBO1322509.1"/>
    <property type="molecule type" value="Genomic_DNA"/>
</dbReference>
<dbReference type="PIRSF" id="PIRSF002869">
    <property type="entry name" value="MviN"/>
    <property type="match status" value="1"/>
</dbReference>
<keyword evidence="10 11" id="KW-0813">Transport</keyword>
<dbReference type="RefSeq" id="WP_207862481.1">
    <property type="nucleotide sequence ID" value="NZ_JAFREP010000038.1"/>
</dbReference>
<dbReference type="InterPro" id="IPR004268">
    <property type="entry name" value="MurJ"/>
</dbReference>
<name>A0A8J7QE45_9BACT</name>
<gene>
    <name evidence="10 12" type="primary">murJ</name>
    <name evidence="12" type="ORF">J3U88_28810</name>
</gene>
<keyword evidence="10 11" id="KW-0961">Cell wall biogenesis/degradation</keyword>
<evidence type="ECO:0000256" key="6">
    <source>
        <dbReference type="ARBA" id="ARBA00022989"/>
    </source>
</evidence>
<keyword evidence="2 10" id="KW-1003">Cell membrane</keyword>
<feature type="transmembrane region" description="Helical" evidence="10">
    <location>
        <begin position="363"/>
        <end position="384"/>
    </location>
</feature>
<evidence type="ECO:0000256" key="9">
    <source>
        <dbReference type="ARBA" id="ARBA00061532"/>
    </source>
</evidence>
<keyword evidence="13" id="KW-1185">Reference proteome</keyword>
<evidence type="ECO:0000256" key="1">
    <source>
        <dbReference type="ARBA" id="ARBA00004651"/>
    </source>
</evidence>
<dbReference type="GO" id="GO:0009252">
    <property type="term" value="P:peptidoglycan biosynthetic process"/>
    <property type="evidence" value="ECO:0007669"/>
    <property type="project" value="UniProtKB-UniRule"/>
</dbReference>
<evidence type="ECO:0000256" key="10">
    <source>
        <dbReference type="HAMAP-Rule" id="MF_02078"/>
    </source>
</evidence>
<feature type="transmembrane region" description="Helical" evidence="10">
    <location>
        <begin position="463"/>
        <end position="478"/>
    </location>
</feature>
<dbReference type="CDD" id="cd13123">
    <property type="entry name" value="MATE_MurJ_like"/>
    <property type="match status" value="1"/>
</dbReference>
<evidence type="ECO:0000256" key="11">
    <source>
        <dbReference type="PIRNR" id="PIRNR002869"/>
    </source>
</evidence>
<feature type="transmembrane region" description="Helical" evidence="10">
    <location>
        <begin position="141"/>
        <end position="160"/>
    </location>
</feature>
<keyword evidence="6 10" id="KW-1133">Transmembrane helix</keyword>
<organism evidence="12 13">
    <name type="scientific">Acanthopleuribacter pedis</name>
    <dbReference type="NCBI Taxonomy" id="442870"/>
    <lineage>
        <taxon>Bacteria</taxon>
        <taxon>Pseudomonadati</taxon>
        <taxon>Acidobacteriota</taxon>
        <taxon>Holophagae</taxon>
        <taxon>Acanthopleuribacterales</taxon>
        <taxon>Acanthopleuribacteraceae</taxon>
        <taxon>Acanthopleuribacter</taxon>
    </lineage>
</organism>
<feature type="transmembrane region" description="Helical" evidence="10">
    <location>
        <begin position="198"/>
        <end position="222"/>
    </location>
</feature>
<proteinExistence type="inferred from homology"/>
<dbReference type="AlphaFoldDB" id="A0A8J7QE45"/>
<comment type="caution">
    <text evidence="12">The sequence shown here is derived from an EMBL/GenBank/DDBJ whole genome shotgun (WGS) entry which is preliminary data.</text>
</comment>
<keyword evidence="4 10" id="KW-0133">Cell shape</keyword>
<dbReference type="Pfam" id="PF03023">
    <property type="entry name" value="MurJ"/>
    <property type="match status" value="1"/>
</dbReference>
<dbReference type="PANTHER" id="PTHR47019:SF1">
    <property type="entry name" value="LIPID II FLIPPASE MURJ"/>
    <property type="match status" value="1"/>
</dbReference>
<reference evidence="12" key="1">
    <citation type="submission" date="2021-03" db="EMBL/GenBank/DDBJ databases">
        <authorList>
            <person name="Wang G."/>
        </authorList>
    </citation>
    <scope>NUCLEOTIDE SEQUENCE</scope>
    <source>
        <strain evidence="12">KCTC 12899</strain>
    </source>
</reference>
<evidence type="ECO:0000313" key="12">
    <source>
        <dbReference type="EMBL" id="MBO1322509.1"/>
    </source>
</evidence>
<evidence type="ECO:0000256" key="8">
    <source>
        <dbReference type="ARBA" id="ARBA00060041"/>
    </source>
</evidence>
<evidence type="ECO:0000256" key="7">
    <source>
        <dbReference type="ARBA" id="ARBA00023136"/>
    </source>
</evidence>
<evidence type="ECO:0000256" key="2">
    <source>
        <dbReference type="ARBA" id="ARBA00022475"/>
    </source>
</evidence>
<feature type="transmembrane region" description="Helical" evidence="10">
    <location>
        <begin position="243"/>
        <end position="268"/>
    </location>
</feature>
<dbReference type="NCBIfam" id="TIGR01695">
    <property type="entry name" value="murJ_mviN"/>
    <property type="match status" value="1"/>
</dbReference>
<feature type="transmembrane region" description="Helical" evidence="10">
    <location>
        <begin position="96"/>
        <end position="121"/>
    </location>
</feature>
<feature type="transmembrane region" description="Helical" evidence="10">
    <location>
        <begin position="422"/>
        <end position="442"/>
    </location>
</feature>
<dbReference type="PROSITE" id="PS51257">
    <property type="entry name" value="PROKAR_LIPOPROTEIN"/>
    <property type="match status" value="1"/>
</dbReference>
<sequence>MSELKQFFRNSQVMAMMTACSRVFGLMRDLLTNYLLGTSRSADIWVMAFMLPNLFRRLMAEGVMSSAFVPILAETLGGEPPEEAEQRAREFARAMFSLILVAATLVVGSIILLMPVMLPFILRVLTPSSGGGSDPEFLARLILPTRMLFPYLIFISLAAICQGVLNTKNRFALPAFTPILLNICIISFGWTLRDHWDSPIWGLCIGVLCGGFLQFFLQWLQLMRLGFPLNPTTRMWTPKTAEAFRLWLPTTFSAGVVQINALVSTAVAVNLFEGASMALFNSNRMIELVLGVFAAAISTSILPLLARQAGKKDEHGMNQSLWAGLSAMSLVTLPAAVGLLVSGAPVLSLLFQRGAFDDRSLTLTYSALIFHSMALLPISWYRILSQSFYAKKKVSISVVVATIAAVVNMAGCFIFPSFFPKNLAHCGVALATLVSSWLLFALALQQAYHHFQVRWPREFTTDLTKVTAAALAFVPIWLTPGAGDPEPLPLILRLVSSILVYGILIVFMRVSWVTRLRRKRGKP</sequence>
<dbReference type="HAMAP" id="MF_02078">
    <property type="entry name" value="MurJ_MviN"/>
    <property type="match status" value="1"/>
</dbReference>
<keyword evidence="3 10" id="KW-0812">Transmembrane</keyword>
<evidence type="ECO:0000313" key="13">
    <source>
        <dbReference type="Proteomes" id="UP000664417"/>
    </source>
</evidence>
<evidence type="ECO:0000256" key="5">
    <source>
        <dbReference type="ARBA" id="ARBA00022984"/>
    </source>
</evidence>
<dbReference type="Proteomes" id="UP000664417">
    <property type="component" value="Unassembled WGS sequence"/>
</dbReference>
<feature type="transmembrane region" description="Helical" evidence="10">
    <location>
        <begin position="288"/>
        <end position="306"/>
    </location>
</feature>
<dbReference type="GO" id="GO:0071555">
    <property type="term" value="P:cell wall organization"/>
    <property type="evidence" value="ECO:0007669"/>
    <property type="project" value="UniProtKB-UniRule"/>
</dbReference>
<dbReference type="InterPro" id="IPR051050">
    <property type="entry name" value="Lipid_II_flippase_MurJ/MviN"/>
</dbReference>
<feature type="transmembrane region" description="Helical" evidence="10">
    <location>
        <begin position="327"/>
        <end position="351"/>
    </location>
</feature>
<feature type="transmembrane region" description="Helical" evidence="10">
    <location>
        <begin position="490"/>
        <end position="512"/>
    </location>
</feature>
<comment type="function">
    <text evidence="8 10 11">Involved in peptidoglycan biosynthesis. Transports lipid-linked peptidoglycan precursors from the inner to the outer leaflet of the cytoplasmic membrane.</text>
</comment>
<keyword evidence="5 10" id="KW-0573">Peptidoglycan synthesis</keyword>
<comment type="pathway">
    <text evidence="10">Cell wall biogenesis; peptidoglycan biosynthesis.</text>
</comment>
<dbReference type="GO" id="GO:0008360">
    <property type="term" value="P:regulation of cell shape"/>
    <property type="evidence" value="ECO:0007669"/>
    <property type="project" value="UniProtKB-UniRule"/>
</dbReference>
<dbReference type="GO" id="GO:0034204">
    <property type="term" value="P:lipid translocation"/>
    <property type="evidence" value="ECO:0007669"/>
    <property type="project" value="TreeGrafter"/>
</dbReference>
<comment type="similarity">
    <text evidence="9 10 11">Belongs to the MurJ/MviN family.</text>
</comment>
<dbReference type="PRINTS" id="PR01806">
    <property type="entry name" value="VIRFACTRMVIN"/>
</dbReference>
<feature type="transmembrane region" description="Helical" evidence="10">
    <location>
        <begin position="396"/>
        <end position="416"/>
    </location>
</feature>
<dbReference type="GO" id="GO:0015648">
    <property type="term" value="F:lipid-linked peptidoglycan transporter activity"/>
    <property type="evidence" value="ECO:0007669"/>
    <property type="project" value="UniProtKB-UniRule"/>
</dbReference>
<comment type="subcellular location">
    <subcellularLocation>
        <location evidence="1 10">Cell membrane</location>
        <topology evidence="1 10">Multi-pass membrane protein</topology>
    </subcellularLocation>
</comment>
<dbReference type="GO" id="GO:0005886">
    <property type="term" value="C:plasma membrane"/>
    <property type="evidence" value="ECO:0007669"/>
    <property type="project" value="UniProtKB-SubCell"/>
</dbReference>
<evidence type="ECO:0000256" key="4">
    <source>
        <dbReference type="ARBA" id="ARBA00022960"/>
    </source>
</evidence>
<dbReference type="PANTHER" id="PTHR47019">
    <property type="entry name" value="LIPID II FLIPPASE MURJ"/>
    <property type="match status" value="1"/>
</dbReference>
<feature type="transmembrane region" description="Helical" evidence="10">
    <location>
        <begin position="172"/>
        <end position="192"/>
    </location>
</feature>
<keyword evidence="7 10" id="KW-0472">Membrane</keyword>
<evidence type="ECO:0000256" key="3">
    <source>
        <dbReference type="ARBA" id="ARBA00022692"/>
    </source>
</evidence>
<accession>A0A8J7QE45</accession>